<dbReference type="Pfam" id="PF04264">
    <property type="entry name" value="YceI"/>
    <property type="match status" value="1"/>
</dbReference>
<dbReference type="SUPFAM" id="SSF101874">
    <property type="entry name" value="YceI-like"/>
    <property type="match status" value="1"/>
</dbReference>
<organism evidence="3 4">
    <name type="scientific">Pseudophaeobacter arcticus</name>
    <dbReference type="NCBI Taxonomy" id="385492"/>
    <lineage>
        <taxon>Bacteria</taxon>
        <taxon>Pseudomonadati</taxon>
        <taxon>Pseudomonadota</taxon>
        <taxon>Alphaproteobacteria</taxon>
        <taxon>Rhodobacterales</taxon>
        <taxon>Paracoccaceae</taxon>
        <taxon>Pseudophaeobacter</taxon>
    </lineage>
</organism>
<evidence type="ECO:0000259" key="2">
    <source>
        <dbReference type="SMART" id="SM00867"/>
    </source>
</evidence>
<dbReference type="SMART" id="SM00867">
    <property type="entry name" value="YceI"/>
    <property type="match status" value="1"/>
</dbReference>
<accession>A0ABQ0APA1</accession>
<dbReference type="PANTHER" id="PTHR34406:SF1">
    <property type="entry name" value="PROTEIN YCEI"/>
    <property type="match status" value="1"/>
</dbReference>
<name>A0ABQ0APA1_9RHOB</name>
<feature type="domain" description="Lipid/polyisoprenoid-binding YceI-like" evidence="2">
    <location>
        <begin position="39"/>
        <end position="206"/>
    </location>
</feature>
<dbReference type="PANTHER" id="PTHR34406">
    <property type="entry name" value="PROTEIN YCEI"/>
    <property type="match status" value="1"/>
</dbReference>
<dbReference type="Gene3D" id="2.40.128.110">
    <property type="entry name" value="Lipid/polyisoprenoid-binding, YceI-like"/>
    <property type="match status" value="1"/>
</dbReference>
<dbReference type="RefSeq" id="WP_348158251.1">
    <property type="nucleotide sequence ID" value="NZ_BAABWU010000014.1"/>
</dbReference>
<feature type="chain" id="PRO_5045044991" description="Lipid/polyisoprenoid-binding YceI-like domain-containing protein" evidence="1">
    <location>
        <begin position="22"/>
        <end position="209"/>
    </location>
</feature>
<keyword evidence="1" id="KW-0732">Signal</keyword>
<sequence length="209" mass="22008">MPSRRQILLALVSLAAGTGLSTVPGRLVAASQTQAQTPGYALDLATTKVTFGFRLNGSWQNGTMPISSSQVALDPKQLTDTRVAVSLDARAARTGLIFATKAMTGPKILDVAHFPTIRFVTRRVLLGPEGRLSNGAELIGDLTLRGITLPLSLQIALFRRTGSAVDDLSRLDVTLQGSLSRAAYGASGYAGLVGDTVRLDIRAGLHQLA</sequence>
<comment type="caution">
    <text evidence="3">The sequence shown here is derived from an EMBL/GenBank/DDBJ whole genome shotgun (WGS) entry which is preliminary data.</text>
</comment>
<dbReference type="InterPro" id="IPR007372">
    <property type="entry name" value="Lipid/polyisoprenoid-bd_YceI"/>
</dbReference>
<evidence type="ECO:0000313" key="3">
    <source>
        <dbReference type="EMBL" id="GAA6197720.1"/>
    </source>
</evidence>
<evidence type="ECO:0000313" key="4">
    <source>
        <dbReference type="Proteomes" id="UP001441944"/>
    </source>
</evidence>
<dbReference type="InterPro" id="IPR006311">
    <property type="entry name" value="TAT_signal"/>
</dbReference>
<feature type="signal peptide" evidence="1">
    <location>
        <begin position="1"/>
        <end position="21"/>
    </location>
</feature>
<dbReference type="InterPro" id="IPR036761">
    <property type="entry name" value="TTHA0802/YceI-like_sf"/>
</dbReference>
<dbReference type="EMBL" id="BAABWU010000014">
    <property type="protein sequence ID" value="GAA6197720.1"/>
    <property type="molecule type" value="Genomic_DNA"/>
</dbReference>
<evidence type="ECO:0000256" key="1">
    <source>
        <dbReference type="SAM" id="SignalP"/>
    </source>
</evidence>
<proteinExistence type="predicted"/>
<gene>
    <name evidence="3" type="ORF">NBRC116598_31650</name>
</gene>
<reference evidence="3 4" key="1">
    <citation type="submission" date="2024-04" db="EMBL/GenBank/DDBJ databases">
        <title>Draft genome sequence of Pseudophaeobacter arcticus NBRC 116598.</title>
        <authorList>
            <person name="Miyakawa T."/>
            <person name="Kusuya Y."/>
            <person name="Miura T."/>
        </authorList>
    </citation>
    <scope>NUCLEOTIDE SEQUENCE [LARGE SCALE GENOMIC DNA]</scope>
    <source>
        <strain evidence="3 4">SU-CL00105</strain>
    </source>
</reference>
<keyword evidence="4" id="KW-1185">Reference proteome</keyword>
<dbReference type="Proteomes" id="UP001441944">
    <property type="component" value="Unassembled WGS sequence"/>
</dbReference>
<protein>
    <recommendedName>
        <fullName evidence="2">Lipid/polyisoprenoid-binding YceI-like domain-containing protein</fullName>
    </recommendedName>
</protein>
<dbReference type="PROSITE" id="PS51318">
    <property type="entry name" value="TAT"/>
    <property type="match status" value="1"/>
</dbReference>